<feature type="region of interest" description="Disordered" evidence="1">
    <location>
        <begin position="42"/>
        <end position="95"/>
    </location>
</feature>
<dbReference type="PANTHER" id="PTHR33067:SF35">
    <property type="entry name" value="ASPARTIC PEPTIDASE DDI1-TYPE DOMAIN-CONTAINING PROTEIN"/>
    <property type="match status" value="1"/>
</dbReference>
<dbReference type="OrthoDB" id="1427857at2759"/>
<reference evidence="2" key="1">
    <citation type="journal article" date="2019" name="Toxins">
        <title>Detection of Abrin-Like and Prepropulchellin-Like Toxin Genes and Transcripts Using Whole Genome Sequencing and Full-Length Transcript Sequencing of Abrus precatorius.</title>
        <authorList>
            <person name="Hovde B.T."/>
            <person name="Daligault H.E."/>
            <person name="Hanschen E.R."/>
            <person name="Kunde Y.A."/>
            <person name="Johnson M.B."/>
            <person name="Starkenburg S.R."/>
            <person name="Johnson S.L."/>
        </authorList>
    </citation>
    <scope>NUCLEOTIDE SEQUENCE [LARGE SCALE GENOMIC DNA]</scope>
</reference>
<dbReference type="CDD" id="cd00303">
    <property type="entry name" value="retropepsin_like"/>
    <property type="match status" value="1"/>
</dbReference>
<dbReference type="GeneID" id="113870125"/>
<evidence type="ECO:0000256" key="1">
    <source>
        <dbReference type="SAM" id="MobiDB-lite"/>
    </source>
</evidence>
<protein>
    <submittedName>
        <fullName evidence="3">Uncharacterized protein LOC113870125</fullName>
    </submittedName>
</protein>
<dbReference type="KEGG" id="aprc:113870125"/>
<dbReference type="InterPro" id="IPR021109">
    <property type="entry name" value="Peptidase_aspartic_dom_sf"/>
</dbReference>
<keyword evidence="2" id="KW-1185">Reference proteome</keyword>
<feature type="compositionally biased region" description="Polar residues" evidence="1">
    <location>
        <begin position="48"/>
        <end position="70"/>
    </location>
</feature>
<evidence type="ECO:0000313" key="2">
    <source>
        <dbReference type="Proteomes" id="UP000694853"/>
    </source>
</evidence>
<organism evidence="2 3">
    <name type="scientific">Abrus precatorius</name>
    <name type="common">Indian licorice</name>
    <name type="synonym">Glycine abrus</name>
    <dbReference type="NCBI Taxonomy" id="3816"/>
    <lineage>
        <taxon>Eukaryota</taxon>
        <taxon>Viridiplantae</taxon>
        <taxon>Streptophyta</taxon>
        <taxon>Embryophyta</taxon>
        <taxon>Tracheophyta</taxon>
        <taxon>Spermatophyta</taxon>
        <taxon>Magnoliopsida</taxon>
        <taxon>eudicotyledons</taxon>
        <taxon>Gunneridae</taxon>
        <taxon>Pentapetalae</taxon>
        <taxon>rosids</taxon>
        <taxon>fabids</taxon>
        <taxon>Fabales</taxon>
        <taxon>Fabaceae</taxon>
        <taxon>Papilionoideae</taxon>
        <taxon>50 kb inversion clade</taxon>
        <taxon>NPAAA clade</taxon>
        <taxon>indigoferoid/millettioid clade</taxon>
        <taxon>Abreae</taxon>
        <taxon>Abrus</taxon>
    </lineage>
</organism>
<dbReference type="PANTHER" id="PTHR33067">
    <property type="entry name" value="RNA-DIRECTED DNA POLYMERASE-RELATED"/>
    <property type="match status" value="1"/>
</dbReference>
<name>A0A8B8M1J2_ABRPR</name>
<sequence>MTKFIQTSESRFLSTETALRNQQASIHNLEIQLGQISRLLSERPQGSLPGNTETNPREQVNAVTLRSGRTLQEKGKQESEKDAVEEEDKCQEETVEKPPLVKEFIPPLPYPARLKKDKDDEQFGKFLSLFCQLHINLPFVDALAQMPKYAKFLKDLLSNKKKLEELATVTLNEECSAILQNKMPEKLKDPGSFTLPCLIGRLIVDRALADLGTSINLMPYSIFKKLGLGEPRPTRMSIQLADRSIKYPRGIIEDVLVKVDKFIFPVDFVILDMDEDTDVPLILGRPFLATAGAIIDVRDGKLILREFLISNPLERSLVHDRGKYDMSLVTQEQWCHLEATKPLWRKRDFKVLEWKSEKQPNPSINEPPDEKLKAIVSTPHLAIKFLSERGRIVIVHADQKTARECYFTSLRLKPFHGSSRDVNIISPRLEEELDFELDPRVDEGYRYARHRPCIYLSSLISL</sequence>
<dbReference type="AlphaFoldDB" id="A0A8B8M1J2"/>
<feature type="compositionally biased region" description="Basic and acidic residues" evidence="1">
    <location>
        <begin position="71"/>
        <end position="82"/>
    </location>
</feature>
<dbReference type="RefSeq" id="XP_027362526.1">
    <property type="nucleotide sequence ID" value="XM_027506725.1"/>
</dbReference>
<dbReference type="Gene3D" id="2.40.70.10">
    <property type="entry name" value="Acid Proteases"/>
    <property type="match status" value="1"/>
</dbReference>
<gene>
    <name evidence="3" type="primary">LOC113870125</name>
</gene>
<reference evidence="3" key="2">
    <citation type="submission" date="2025-08" db="UniProtKB">
        <authorList>
            <consortium name="RefSeq"/>
        </authorList>
    </citation>
    <scope>IDENTIFICATION</scope>
    <source>
        <tissue evidence="3">Young leaves</tissue>
    </source>
</reference>
<proteinExistence type="predicted"/>
<evidence type="ECO:0000313" key="3">
    <source>
        <dbReference type="RefSeq" id="XP_027362526.1"/>
    </source>
</evidence>
<dbReference type="Proteomes" id="UP000694853">
    <property type="component" value="Unplaced"/>
</dbReference>
<accession>A0A8B8M1J2</accession>